<keyword evidence="1" id="KW-0472">Membrane</keyword>
<feature type="transmembrane region" description="Helical" evidence="1">
    <location>
        <begin position="367"/>
        <end position="390"/>
    </location>
</feature>
<keyword evidence="1" id="KW-1133">Transmembrane helix</keyword>
<gene>
    <name evidence="2" type="ORF">SCF082_LOCUS33549</name>
</gene>
<comment type="caution">
    <text evidence="2">The sequence shown here is derived from an EMBL/GenBank/DDBJ whole genome shotgun (WGS) entry which is preliminary data.</text>
</comment>
<dbReference type="Gene3D" id="2.60.120.200">
    <property type="match status" value="1"/>
</dbReference>
<dbReference type="InterPro" id="IPR013783">
    <property type="entry name" value="Ig-like_fold"/>
</dbReference>
<feature type="non-terminal residue" evidence="2">
    <location>
        <position position="1"/>
    </location>
</feature>
<dbReference type="InterPro" id="IPR013320">
    <property type="entry name" value="ConA-like_dom_sf"/>
</dbReference>
<evidence type="ECO:0000256" key="1">
    <source>
        <dbReference type="SAM" id="Phobius"/>
    </source>
</evidence>
<sequence length="455" mass="49324">GTSVYLADQQNVGTGFNASFTFSVSETGPTDGFAIVLHNADQGLDNLPTNAGINMGYAFLRKSVAIVFDLCSDRDTNPGACEEQEVAIRYPEDPNAFNGPFENTKRVYDGVMRSLRYSGESHTVSVEYLETPDWLEVYIDDSLYLRVEGFDLEGLLGGRNAFVGLTSSTQDPSGVAEATIAFTQWKMETVDVDGTKTLLLGADVAEPKEIEASGEDEVGFSVQSRDACLNGLTYGGFRDRVKGVYVEELDPSTGTYFNGSLTPAVVPAVVVDPDDGTYAVNLRTTSQGNFTLHVCFGEGCEVQVALQDSTRRRQLRSLQGTLQEAVVTPVNEDFYASKTGAVFVNPVTDSPTPSPIEFVPAEGDNTAVTYVSAGGGALAAVLLVAGVIMLRKRRQWERDRAFIEDGKLYNMDRDVEYDKNDEFGVIGRMVMNTQAEILRQRAQNVGKGSDAEAVA</sequence>
<evidence type="ECO:0000313" key="3">
    <source>
        <dbReference type="Proteomes" id="UP001642464"/>
    </source>
</evidence>
<accession>A0ABP0NT60</accession>
<organism evidence="2 3">
    <name type="scientific">Durusdinium trenchii</name>
    <dbReference type="NCBI Taxonomy" id="1381693"/>
    <lineage>
        <taxon>Eukaryota</taxon>
        <taxon>Sar</taxon>
        <taxon>Alveolata</taxon>
        <taxon>Dinophyceae</taxon>
        <taxon>Suessiales</taxon>
        <taxon>Symbiodiniaceae</taxon>
        <taxon>Durusdinium</taxon>
    </lineage>
</organism>
<dbReference type="Gene3D" id="2.60.40.10">
    <property type="entry name" value="Immunoglobulins"/>
    <property type="match status" value="1"/>
</dbReference>
<dbReference type="SUPFAM" id="SSF49899">
    <property type="entry name" value="Concanavalin A-like lectins/glucanases"/>
    <property type="match status" value="1"/>
</dbReference>
<keyword evidence="3" id="KW-1185">Reference proteome</keyword>
<reference evidence="2 3" key="1">
    <citation type="submission" date="2024-02" db="EMBL/GenBank/DDBJ databases">
        <authorList>
            <person name="Chen Y."/>
            <person name="Shah S."/>
            <person name="Dougan E. K."/>
            <person name="Thang M."/>
            <person name="Chan C."/>
        </authorList>
    </citation>
    <scope>NUCLEOTIDE SEQUENCE [LARGE SCALE GENOMIC DNA]</scope>
</reference>
<proteinExistence type="predicted"/>
<dbReference type="EMBL" id="CAXAMM010029980">
    <property type="protein sequence ID" value="CAK9065645.1"/>
    <property type="molecule type" value="Genomic_DNA"/>
</dbReference>
<name>A0ABP0NT60_9DINO</name>
<dbReference type="Proteomes" id="UP001642464">
    <property type="component" value="Unassembled WGS sequence"/>
</dbReference>
<protein>
    <submittedName>
        <fullName evidence="2">Protein psiA</fullName>
    </submittedName>
</protein>
<feature type="non-terminal residue" evidence="2">
    <location>
        <position position="455"/>
    </location>
</feature>
<evidence type="ECO:0000313" key="2">
    <source>
        <dbReference type="EMBL" id="CAK9065645.1"/>
    </source>
</evidence>
<keyword evidence="1" id="KW-0812">Transmembrane</keyword>